<organism evidence="5 6">
    <name type="scientific">Micromonospora reichwaldensis</name>
    <dbReference type="NCBI Taxonomy" id="3075516"/>
    <lineage>
        <taxon>Bacteria</taxon>
        <taxon>Bacillati</taxon>
        <taxon>Actinomycetota</taxon>
        <taxon>Actinomycetes</taxon>
        <taxon>Micromonosporales</taxon>
        <taxon>Micromonosporaceae</taxon>
        <taxon>Micromonospora</taxon>
    </lineage>
</organism>
<dbReference type="InterPro" id="IPR020845">
    <property type="entry name" value="AMP-binding_CS"/>
</dbReference>
<dbReference type="InterPro" id="IPR042099">
    <property type="entry name" value="ANL_N_sf"/>
</dbReference>
<dbReference type="PANTHER" id="PTHR43201">
    <property type="entry name" value="ACYL-COA SYNTHETASE"/>
    <property type="match status" value="1"/>
</dbReference>
<dbReference type="NCBIfam" id="NF005801">
    <property type="entry name" value="PRK07656.1"/>
    <property type="match status" value="1"/>
</dbReference>
<dbReference type="SUPFAM" id="SSF56801">
    <property type="entry name" value="Acetyl-CoA synthetase-like"/>
    <property type="match status" value="1"/>
</dbReference>
<dbReference type="Gene3D" id="3.30.300.30">
    <property type="match status" value="1"/>
</dbReference>
<evidence type="ECO:0000313" key="6">
    <source>
        <dbReference type="Proteomes" id="UP001180973"/>
    </source>
</evidence>
<name>A0ABU2WS67_9ACTN</name>
<accession>A0ABU2WS67</accession>
<evidence type="ECO:0000256" key="2">
    <source>
        <dbReference type="ARBA" id="ARBA00022598"/>
    </source>
</evidence>
<gene>
    <name evidence="5" type="ORF">RM555_02875</name>
</gene>
<evidence type="ECO:0000256" key="1">
    <source>
        <dbReference type="ARBA" id="ARBA00006432"/>
    </source>
</evidence>
<dbReference type="InterPro" id="IPR045851">
    <property type="entry name" value="AMP-bd_C_sf"/>
</dbReference>
<dbReference type="EMBL" id="JAVRFL010000003">
    <property type="protein sequence ID" value="MDT0527932.1"/>
    <property type="molecule type" value="Genomic_DNA"/>
</dbReference>
<keyword evidence="2 5" id="KW-0436">Ligase</keyword>
<evidence type="ECO:0000259" key="4">
    <source>
        <dbReference type="Pfam" id="PF13193"/>
    </source>
</evidence>
<dbReference type="InterPro" id="IPR025110">
    <property type="entry name" value="AMP-bd_C"/>
</dbReference>
<protein>
    <submittedName>
        <fullName evidence="5">FadD3 family acyl-CoA ligase</fullName>
    </submittedName>
</protein>
<dbReference type="GO" id="GO:0016874">
    <property type="term" value="F:ligase activity"/>
    <property type="evidence" value="ECO:0007669"/>
    <property type="project" value="UniProtKB-KW"/>
</dbReference>
<keyword evidence="6" id="KW-1185">Reference proteome</keyword>
<dbReference type="Gene3D" id="3.40.50.12780">
    <property type="entry name" value="N-terminal domain of ligase-like"/>
    <property type="match status" value="1"/>
</dbReference>
<dbReference type="Pfam" id="PF13193">
    <property type="entry name" value="AMP-binding_C"/>
    <property type="match status" value="1"/>
</dbReference>
<feature type="domain" description="AMP-dependent synthetase/ligase" evidence="3">
    <location>
        <begin position="10"/>
        <end position="397"/>
    </location>
</feature>
<dbReference type="PROSITE" id="PS00455">
    <property type="entry name" value="AMP_BINDING"/>
    <property type="match status" value="1"/>
</dbReference>
<sequence>MLTTIPALLRQAAQDAAEIEALVDGDVRMTFAELDAAVTRFARAAVAHGLEPGDRVVVWAPNSADWVVSALGVLAAGGVLCPVNTRFRGEEARYAIAKVRATMVILDDTFLRANYLAALRGDGPPPAVGRPVPLLPSVRTVVDLSAAADREQAGAGVWSLAGFTALADQVDPAVVDGRIAALDPEGLADILFTSGTTGYPKGAMVSHASNLRVDLQWARLVGLRRGDRYLMVNPFFHSFGYRAGILACLIMRATIIPVAVFDVGTVLRLVERERVTVFPGAPTVYTSLLEHPDFGAYDVSSVRLAVTGATIVPVPLLRRMREELGFRDVITAYGLTETCGTATVCPPDADIERISTSCGRAIPGTELRIAGLDGQALPAGESGEVLVRGYNVMLGYFEDPVATAQAIDEDGWLHTGDVGWVDEDGYLRITDRIKDVYVVGGFNVYPAEVERVLGEHPVVSDVAVVGVPDARMGEVGRAFVQTVPDWSGDESVLVDELEAWCRERLANFKRPRSFSVVPALPRTPSGKIQKFKLTAARGPDTPDQT</sequence>
<evidence type="ECO:0000259" key="3">
    <source>
        <dbReference type="Pfam" id="PF00501"/>
    </source>
</evidence>
<feature type="domain" description="AMP-binding enzyme C-terminal" evidence="4">
    <location>
        <begin position="448"/>
        <end position="527"/>
    </location>
</feature>
<dbReference type="RefSeq" id="WP_311410443.1">
    <property type="nucleotide sequence ID" value="NZ_JAVRFL010000003.1"/>
</dbReference>
<evidence type="ECO:0000313" key="5">
    <source>
        <dbReference type="EMBL" id="MDT0527932.1"/>
    </source>
</evidence>
<dbReference type="PANTHER" id="PTHR43201:SF5">
    <property type="entry name" value="MEDIUM-CHAIN ACYL-COA LIGASE ACSF2, MITOCHONDRIAL"/>
    <property type="match status" value="1"/>
</dbReference>
<dbReference type="InterPro" id="IPR000873">
    <property type="entry name" value="AMP-dep_synth/lig_dom"/>
</dbReference>
<dbReference type="Proteomes" id="UP001180973">
    <property type="component" value="Unassembled WGS sequence"/>
</dbReference>
<reference evidence="5" key="1">
    <citation type="submission" date="2023-09" db="EMBL/GenBank/DDBJ databases">
        <title>30 novel species of actinomycetes from the DSMZ collection.</title>
        <authorList>
            <person name="Nouioui I."/>
        </authorList>
    </citation>
    <scope>NUCLEOTIDE SEQUENCE</scope>
    <source>
        <strain evidence="5">DSM 115977</strain>
    </source>
</reference>
<comment type="similarity">
    <text evidence="1">Belongs to the ATP-dependent AMP-binding enzyme family.</text>
</comment>
<proteinExistence type="inferred from homology"/>
<dbReference type="Pfam" id="PF00501">
    <property type="entry name" value="AMP-binding"/>
    <property type="match status" value="1"/>
</dbReference>
<comment type="caution">
    <text evidence="5">The sequence shown here is derived from an EMBL/GenBank/DDBJ whole genome shotgun (WGS) entry which is preliminary data.</text>
</comment>